<accession>A0A8J3DL40</accession>
<proteinExistence type="predicted"/>
<reference evidence="2" key="1">
    <citation type="journal article" date="2014" name="Int. J. Syst. Evol. Microbiol.">
        <title>Complete genome sequence of Corynebacterium casei LMG S-19264T (=DSM 44701T), isolated from a smear-ripened cheese.</title>
        <authorList>
            <consortium name="US DOE Joint Genome Institute (JGI-PGF)"/>
            <person name="Walter F."/>
            <person name="Albersmeier A."/>
            <person name="Kalinowski J."/>
            <person name="Ruckert C."/>
        </authorList>
    </citation>
    <scope>NUCLEOTIDE SEQUENCE</scope>
    <source>
        <strain evidence="2">KCTC 12870</strain>
    </source>
</reference>
<evidence type="ECO:0000313" key="3">
    <source>
        <dbReference type="Proteomes" id="UP000642829"/>
    </source>
</evidence>
<keyword evidence="1" id="KW-0732">Signal</keyword>
<dbReference type="Proteomes" id="UP000642829">
    <property type="component" value="Unassembled WGS sequence"/>
</dbReference>
<keyword evidence="3" id="KW-1185">Reference proteome</keyword>
<evidence type="ECO:0000256" key="1">
    <source>
        <dbReference type="SAM" id="SignalP"/>
    </source>
</evidence>
<name>A0A8J3DL40_9BACT</name>
<dbReference type="Pfam" id="PF11340">
    <property type="entry name" value="DUF3142"/>
    <property type="match status" value="1"/>
</dbReference>
<dbReference type="EMBL" id="BMXG01000031">
    <property type="protein sequence ID" value="GHC13125.1"/>
    <property type="molecule type" value="Genomic_DNA"/>
</dbReference>
<feature type="signal peptide" evidence="1">
    <location>
        <begin position="1"/>
        <end position="22"/>
    </location>
</feature>
<sequence length="417" mass="46227">MQTTIALFSYFIILSICNSAQATQDFSQTAYVWQRNWTSAVETAITAHQKDLNGLSVLAAEITPTSDRNYVVSVAINYEALLRSQLPITLVVRVGSYPGPFNSEAETTQCLLDTVRKVLAESQRHGLIPLAIEIDFDAATSKLEGYRSWLKQLRAPLGNVSLSLTTLPTWMTRPNAFAELVKSADHFVLQAHSIKRPDYPDDAIELCNAEQALAWAAQAATFDRPFQLALPTYAYQLAFDATGKLVEVSGENLAAALNSNWDYRIVRADPGTMAQVVHDLGVSTPPNCQGIIWYRMPIVGDLLNWDAVTWKTVITGHSSKPSWQVEAVAQINGSIEIQVVQTSPVASPPPQTVIVQWADAKAQAWDGQRNYIVDTTQQNELSWHRTNHSERLPQGTRWTVGWLRINPATELKISISP</sequence>
<feature type="chain" id="PRO_5035216038" description="DUF3142 domain-containing protein" evidence="1">
    <location>
        <begin position="23"/>
        <end position="417"/>
    </location>
</feature>
<evidence type="ECO:0008006" key="4">
    <source>
        <dbReference type="Google" id="ProtNLM"/>
    </source>
</evidence>
<organism evidence="2 3">
    <name type="scientific">Cerasicoccus arenae</name>
    <dbReference type="NCBI Taxonomy" id="424488"/>
    <lineage>
        <taxon>Bacteria</taxon>
        <taxon>Pseudomonadati</taxon>
        <taxon>Verrucomicrobiota</taxon>
        <taxon>Opitutia</taxon>
        <taxon>Puniceicoccales</taxon>
        <taxon>Cerasicoccaceae</taxon>
        <taxon>Cerasicoccus</taxon>
    </lineage>
</organism>
<evidence type="ECO:0000313" key="2">
    <source>
        <dbReference type="EMBL" id="GHC13125.1"/>
    </source>
</evidence>
<reference evidence="2" key="2">
    <citation type="submission" date="2020-09" db="EMBL/GenBank/DDBJ databases">
        <authorList>
            <person name="Sun Q."/>
            <person name="Kim S."/>
        </authorList>
    </citation>
    <scope>NUCLEOTIDE SEQUENCE</scope>
    <source>
        <strain evidence="2">KCTC 12870</strain>
    </source>
</reference>
<dbReference type="AlphaFoldDB" id="A0A8J3DL40"/>
<dbReference type="InterPro" id="IPR021488">
    <property type="entry name" value="DUF3142"/>
</dbReference>
<comment type="caution">
    <text evidence="2">The sequence shown here is derived from an EMBL/GenBank/DDBJ whole genome shotgun (WGS) entry which is preliminary data.</text>
</comment>
<gene>
    <name evidence="2" type="ORF">GCM10007047_33030</name>
</gene>
<protein>
    <recommendedName>
        <fullName evidence="4">DUF3142 domain-containing protein</fullName>
    </recommendedName>
</protein>